<gene>
    <name evidence="2" type="ORF">NDU88_003830</name>
</gene>
<accession>A0AAV7SH19</accession>
<name>A0AAV7SH19_PLEWA</name>
<feature type="compositionally biased region" description="Low complexity" evidence="1">
    <location>
        <begin position="42"/>
        <end position="56"/>
    </location>
</feature>
<comment type="caution">
    <text evidence="2">The sequence shown here is derived from an EMBL/GenBank/DDBJ whole genome shotgun (WGS) entry which is preliminary data.</text>
</comment>
<evidence type="ECO:0000313" key="3">
    <source>
        <dbReference type="Proteomes" id="UP001066276"/>
    </source>
</evidence>
<reference evidence="2" key="1">
    <citation type="journal article" date="2022" name="bioRxiv">
        <title>Sequencing and chromosome-scale assembly of the giantPleurodeles waltlgenome.</title>
        <authorList>
            <person name="Brown T."/>
            <person name="Elewa A."/>
            <person name="Iarovenko S."/>
            <person name="Subramanian E."/>
            <person name="Araus A.J."/>
            <person name="Petzold A."/>
            <person name="Susuki M."/>
            <person name="Suzuki K.-i.T."/>
            <person name="Hayashi T."/>
            <person name="Toyoda A."/>
            <person name="Oliveira C."/>
            <person name="Osipova E."/>
            <person name="Leigh N.D."/>
            <person name="Simon A."/>
            <person name="Yun M.H."/>
        </authorList>
    </citation>
    <scope>NUCLEOTIDE SEQUENCE</scope>
    <source>
        <strain evidence="2">20211129_DDA</strain>
        <tissue evidence="2">Liver</tissue>
    </source>
</reference>
<protein>
    <submittedName>
        <fullName evidence="2">Uncharacterized protein</fullName>
    </submittedName>
</protein>
<proteinExistence type="predicted"/>
<feature type="region of interest" description="Disordered" evidence="1">
    <location>
        <begin position="1"/>
        <end position="177"/>
    </location>
</feature>
<evidence type="ECO:0000313" key="2">
    <source>
        <dbReference type="EMBL" id="KAJ1163372.1"/>
    </source>
</evidence>
<organism evidence="2 3">
    <name type="scientific">Pleurodeles waltl</name>
    <name type="common">Iberian ribbed newt</name>
    <dbReference type="NCBI Taxonomy" id="8319"/>
    <lineage>
        <taxon>Eukaryota</taxon>
        <taxon>Metazoa</taxon>
        <taxon>Chordata</taxon>
        <taxon>Craniata</taxon>
        <taxon>Vertebrata</taxon>
        <taxon>Euteleostomi</taxon>
        <taxon>Amphibia</taxon>
        <taxon>Batrachia</taxon>
        <taxon>Caudata</taxon>
        <taxon>Salamandroidea</taxon>
        <taxon>Salamandridae</taxon>
        <taxon>Pleurodelinae</taxon>
        <taxon>Pleurodeles</taxon>
    </lineage>
</organism>
<dbReference type="AlphaFoldDB" id="A0AAV7SH19"/>
<keyword evidence="3" id="KW-1185">Reference proteome</keyword>
<dbReference type="Proteomes" id="UP001066276">
    <property type="component" value="Chromosome 4_2"/>
</dbReference>
<sequence>MVARPAPASERASHAKPGTPTGPPKARVDQAPVAQTIRQVQAVGPPGTPAPKGTAAQISRRSGPERGKHHALPQSSGATAPNEPCPRRPANNAERSPAYAPRRRRPRPNRGQASRSLHSIPPAADVLQQLTGPQGAPGLEFDSSTSPQQDKSIKKGPMPSRASRCDGHLARRPSHAP</sequence>
<evidence type="ECO:0000256" key="1">
    <source>
        <dbReference type="SAM" id="MobiDB-lite"/>
    </source>
</evidence>
<dbReference type="EMBL" id="JANPWB010000008">
    <property type="protein sequence ID" value="KAJ1163372.1"/>
    <property type="molecule type" value="Genomic_DNA"/>
</dbReference>